<comment type="caution">
    <text evidence="9">The sequence shown here is derived from an EMBL/GenBank/DDBJ whole genome shotgun (WGS) entry which is preliminary data.</text>
</comment>
<feature type="chain" id="PRO_5022785738" evidence="8">
    <location>
        <begin position="27"/>
        <end position="416"/>
    </location>
</feature>
<dbReference type="SUPFAM" id="SSF53850">
    <property type="entry name" value="Periplasmic binding protein-like II"/>
    <property type="match status" value="1"/>
</dbReference>
<dbReference type="GO" id="GO:0042597">
    <property type="term" value="C:periplasmic space"/>
    <property type="evidence" value="ECO:0007669"/>
    <property type="project" value="UniProtKB-SubCell"/>
</dbReference>
<dbReference type="PANTHER" id="PTHR43649:SF33">
    <property type="entry name" value="POLYGALACTURONAN_RHAMNOGALACTURONAN-BINDING PROTEIN YTCQ"/>
    <property type="match status" value="1"/>
</dbReference>
<organism evidence="9 10">
    <name type="scientific">Brachyspira pilosicoli</name>
    <name type="common">Serpulina pilosicoli</name>
    <dbReference type="NCBI Taxonomy" id="52584"/>
    <lineage>
        <taxon>Bacteria</taxon>
        <taxon>Pseudomonadati</taxon>
        <taxon>Spirochaetota</taxon>
        <taxon>Spirochaetia</taxon>
        <taxon>Brachyspirales</taxon>
        <taxon>Brachyspiraceae</taxon>
        <taxon>Brachyspira</taxon>
    </lineage>
</organism>
<gene>
    <name evidence="9" type="ORF">EPJ72_06645</name>
</gene>
<proteinExistence type="inferred from homology"/>
<dbReference type="PROSITE" id="PS51257">
    <property type="entry name" value="PROKAR_LIPOPROTEIN"/>
    <property type="match status" value="1"/>
</dbReference>
<evidence type="ECO:0000256" key="8">
    <source>
        <dbReference type="SAM" id="SignalP"/>
    </source>
</evidence>
<dbReference type="Gene3D" id="3.40.190.10">
    <property type="entry name" value="Periplasmic binding protein-like II"/>
    <property type="match status" value="1"/>
</dbReference>
<dbReference type="Pfam" id="PF01547">
    <property type="entry name" value="SBP_bac_1"/>
    <property type="match status" value="1"/>
</dbReference>
<comment type="subcellular location">
    <subcellularLocation>
        <location evidence="1">Periplasm</location>
    </subcellularLocation>
</comment>
<evidence type="ECO:0000256" key="7">
    <source>
        <dbReference type="ARBA" id="ARBA00023288"/>
    </source>
</evidence>
<evidence type="ECO:0000313" key="9">
    <source>
        <dbReference type="EMBL" id="TXJ41574.1"/>
    </source>
</evidence>
<reference evidence="9 10" key="1">
    <citation type="journal article" date="1992" name="Lakartidningen">
        <title>[Penicillin V and not amoxicillin is the first choice preparation in acute otitis].</title>
        <authorList>
            <person name="Kamme C."/>
            <person name="Lundgren K."/>
            <person name="Prellner K."/>
        </authorList>
    </citation>
    <scope>NUCLEOTIDE SEQUENCE [LARGE SCALE GENOMIC DNA]</scope>
    <source>
        <strain evidence="9 10">PC5538III-hc</strain>
    </source>
</reference>
<evidence type="ECO:0000256" key="5">
    <source>
        <dbReference type="ARBA" id="ARBA00023136"/>
    </source>
</evidence>
<keyword evidence="4 8" id="KW-0732">Signal</keyword>
<keyword evidence="3" id="KW-1003">Cell membrane</keyword>
<evidence type="ECO:0000313" key="10">
    <source>
        <dbReference type="Proteomes" id="UP000323176"/>
    </source>
</evidence>
<keyword evidence="5" id="KW-0472">Membrane</keyword>
<dbReference type="CDD" id="cd13585">
    <property type="entry name" value="PBP2_TMBP_like"/>
    <property type="match status" value="1"/>
</dbReference>
<dbReference type="InterPro" id="IPR006059">
    <property type="entry name" value="SBP"/>
</dbReference>
<evidence type="ECO:0000256" key="2">
    <source>
        <dbReference type="ARBA" id="ARBA00008520"/>
    </source>
</evidence>
<keyword evidence="6" id="KW-0564">Palmitate</keyword>
<dbReference type="AlphaFoldDB" id="A0A5C8EWX1"/>
<protein>
    <submittedName>
        <fullName evidence="9">Sugar ABC transporter substrate-binding protein</fullName>
    </submittedName>
</protein>
<dbReference type="EMBL" id="SAXY01000043">
    <property type="protein sequence ID" value="TXJ41574.1"/>
    <property type="molecule type" value="Genomic_DNA"/>
</dbReference>
<keyword evidence="7" id="KW-0449">Lipoprotein</keyword>
<accession>A0A5C8EWX1</accession>
<dbReference type="OrthoDB" id="383937at2"/>
<sequence length="416" mass="47086">MRFFRQSLCFLFLLLAIISCSGGSSSKGKTTIRYMYWDVTYNDTFDALKRAFEEKYTNIQVIAEIVPFKQYFTKLQSAASSSDMADVFWMNFPNAPTYISANILEPLTFINDDPELKSYADNMPKPAHDIYFKNNNYYAIPKGMDSIVCFVNTKIFKDANVAIPNNNWTLDDLVKVAQELQPKLPANSYVYGLELNEQNGYLPYVFGNGGYDIKDGTNIGWDNPKTIEAIELYTKIINEPWSRDPNSEIRVAEDYLAGRSAILQDLSTLLYSMQKNPELLSNTIILPLPVITEGNPSCLHSVGDAIFAKSKNKEAAIEFFKFMNSPEGLEIQAKTSIFFPLSEPYISIQTENLPVSKESISNIVYSCTNSFPYPSTLEFTRYFKDMDTAVKSIVQENKPASDTLKALSENVRGYIK</sequence>
<feature type="signal peptide" evidence="8">
    <location>
        <begin position="1"/>
        <end position="26"/>
    </location>
</feature>
<comment type="similarity">
    <text evidence="2">Belongs to the bacterial solute-binding protein 1 family.</text>
</comment>
<evidence type="ECO:0000256" key="6">
    <source>
        <dbReference type="ARBA" id="ARBA00023139"/>
    </source>
</evidence>
<evidence type="ECO:0000256" key="3">
    <source>
        <dbReference type="ARBA" id="ARBA00022475"/>
    </source>
</evidence>
<evidence type="ECO:0000256" key="1">
    <source>
        <dbReference type="ARBA" id="ARBA00004418"/>
    </source>
</evidence>
<evidence type="ECO:0000256" key="4">
    <source>
        <dbReference type="ARBA" id="ARBA00022729"/>
    </source>
</evidence>
<dbReference type="PANTHER" id="PTHR43649">
    <property type="entry name" value="ARABINOSE-BINDING PROTEIN-RELATED"/>
    <property type="match status" value="1"/>
</dbReference>
<name>A0A5C8EWX1_BRAPL</name>
<dbReference type="InterPro" id="IPR050490">
    <property type="entry name" value="Bact_solute-bd_prot1"/>
</dbReference>
<dbReference type="Proteomes" id="UP000323176">
    <property type="component" value="Unassembled WGS sequence"/>
</dbReference>